<evidence type="ECO:0000256" key="3">
    <source>
        <dbReference type="ARBA" id="ARBA00022989"/>
    </source>
</evidence>
<feature type="transmembrane region" description="Helical" evidence="5">
    <location>
        <begin position="220"/>
        <end position="239"/>
    </location>
</feature>
<evidence type="ECO:0000256" key="5">
    <source>
        <dbReference type="SAM" id="Phobius"/>
    </source>
</evidence>
<keyword evidence="7" id="KW-1185">Reference proteome</keyword>
<dbReference type="InterPro" id="IPR008217">
    <property type="entry name" value="Ccc1_fam"/>
</dbReference>
<dbReference type="Proteomes" id="UP001207918">
    <property type="component" value="Unassembled WGS sequence"/>
</dbReference>
<feature type="transmembrane region" description="Helical" evidence="5">
    <location>
        <begin position="190"/>
        <end position="208"/>
    </location>
</feature>
<dbReference type="RefSeq" id="WP_265767455.1">
    <property type="nucleotide sequence ID" value="NZ_JAGGJA010000015.1"/>
</dbReference>
<name>A0ABT3PS14_9BACT</name>
<accession>A0ABT3PS14</accession>
<feature type="transmembrane region" description="Helical" evidence="5">
    <location>
        <begin position="156"/>
        <end position="178"/>
    </location>
</feature>
<evidence type="ECO:0000313" key="7">
    <source>
        <dbReference type="Proteomes" id="UP001207918"/>
    </source>
</evidence>
<evidence type="ECO:0000256" key="4">
    <source>
        <dbReference type="ARBA" id="ARBA00023136"/>
    </source>
</evidence>
<dbReference type="PANTHER" id="PTHR31851">
    <property type="entry name" value="FE(2+)/MN(2+) TRANSPORTER PCL1"/>
    <property type="match status" value="1"/>
</dbReference>
<reference evidence="6 7" key="1">
    <citation type="submission" date="2021-03" db="EMBL/GenBank/DDBJ databases">
        <title>Aliifodinibius sp. nov., a new bacterium isolated from saline soil.</title>
        <authorList>
            <person name="Galisteo C."/>
            <person name="De La Haba R."/>
            <person name="Sanchez-Porro C."/>
            <person name="Ventosa A."/>
        </authorList>
    </citation>
    <scope>NUCLEOTIDE SEQUENCE [LARGE SCALE GENOMIC DNA]</scope>
    <source>
        <strain evidence="6 7">1BSP15-2V2</strain>
    </source>
</reference>
<evidence type="ECO:0000256" key="2">
    <source>
        <dbReference type="ARBA" id="ARBA00022692"/>
    </source>
</evidence>
<gene>
    <name evidence="6" type="ORF">J6I44_17480</name>
</gene>
<keyword evidence="2 5" id="KW-0812">Transmembrane</keyword>
<protein>
    <submittedName>
        <fullName evidence="6">VIT1/CCC1 transporter family protein</fullName>
    </submittedName>
</protein>
<dbReference type="EMBL" id="JAGGJA010000015">
    <property type="protein sequence ID" value="MCW9708657.1"/>
    <property type="molecule type" value="Genomic_DNA"/>
</dbReference>
<sequence>MDDKLKHQEDNIHQKSGWLTKYQHYLGEFVYGGIDGSVTTFAVVAGSAGAGLDSSVIIILGFANLIADGFSMSVGSYLSNKSELENFQKHERIEHWEVENLPEQEREEVRKIFKDKGFEGKLLKQVVDVITEDKERWVDVMMKEELEMMKQIKSPLAMGFVTFVSFIAVGLIPLIIYILDYISDSEINHLFTSSILMTFVAFFGIGFLKSVVNQTGKLKSIAETLFLGAAAAFLAYYTGNFLEKLF</sequence>
<dbReference type="Pfam" id="PF01988">
    <property type="entry name" value="VIT1"/>
    <property type="match status" value="1"/>
</dbReference>
<comment type="subcellular location">
    <subcellularLocation>
        <location evidence="1">Endomembrane system</location>
        <topology evidence="1">Multi-pass membrane protein</topology>
    </subcellularLocation>
</comment>
<evidence type="ECO:0000313" key="6">
    <source>
        <dbReference type="EMBL" id="MCW9708657.1"/>
    </source>
</evidence>
<organism evidence="6 7">
    <name type="scientific">Fodinibius salsisoli</name>
    <dbReference type="NCBI Taxonomy" id="2820877"/>
    <lineage>
        <taxon>Bacteria</taxon>
        <taxon>Pseudomonadati</taxon>
        <taxon>Balneolota</taxon>
        <taxon>Balneolia</taxon>
        <taxon>Balneolales</taxon>
        <taxon>Balneolaceae</taxon>
        <taxon>Fodinibius</taxon>
    </lineage>
</organism>
<evidence type="ECO:0000256" key="1">
    <source>
        <dbReference type="ARBA" id="ARBA00004127"/>
    </source>
</evidence>
<proteinExistence type="predicted"/>
<keyword evidence="3 5" id="KW-1133">Transmembrane helix</keyword>
<keyword evidence="4 5" id="KW-0472">Membrane</keyword>
<comment type="caution">
    <text evidence="6">The sequence shown here is derived from an EMBL/GenBank/DDBJ whole genome shotgun (WGS) entry which is preliminary data.</text>
</comment>